<evidence type="ECO:0000256" key="1">
    <source>
        <dbReference type="PIRSR" id="PIRSR640255-1"/>
    </source>
</evidence>
<dbReference type="SMART" id="SM00477">
    <property type="entry name" value="NUC"/>
    <property type="match status" value="1"/>
</dbReference>
<keyword evidence="6" id="KW-1185">Reference proteome</keyword>
<dbReference type="GO" id="GO:0046872">
    <property type="term" value="F:metal ion binding"/>
    <property type="evidence" value="ECO:0007669"/>
    <property type="project" value="UniProtKB-KW"/>
</dbReference>
<feature type="binding site" evidence="2">
    <location>
        <position position="139"/>
    </location>
    <ligand>
        <name>Mg(2+)</name>
        <dbReference type="ChEBI" id="CHEBI:18420"/>
        <note>catalytic</note>
    </ligand>
</feature>
<dbReference type="Pfam" id="PF01223">
    <property type="entry name" value="Endonuclease_NS"/>
    <property type="match status" value="1"/>
</dbReference>
<proteinExistence type="predicted"/>
<dbReference type="Proteomes" id="UP000288603">
    <property type="component" value="Unassembled WGS sequence"/>
</dbReference>
<organism evidence="5 6">
    <name type="scientific">Labedella populi</name>
    <dbReference type="NCBI Taxonomy" id="2498850"/>
    <lineage>
        <taxon>Bacteria</taxon>
        <taxon>Bacillati</taxon>
        <taxon>Actinomycetota</taxon>
        <taxon>Actinomycetes</taxon>
        <taxon>Micrococcales</taxon>
        <taxon>Microbacteriaceae</taxon>
        <taxon>Labedella</taxon>
    </lineage>
</organism>
<dbReference type="InterPro" id="IPR001604">
    <property type="entry name" value="Endo_G_ENPP1-like_dom"/>
</dbReference>
<dbReference type="InterPro" id="IPR044925">
    <property type="entry name" value="His-Me_finger_sf"/>
</dbReference>
<dbReference type="SMART" id="SM00892">
    <property type="entry name" value="Endonuclease_NS"/>
    <property type="match status" value="1"/>
</dbReference>
<evidence type="ECO:0000259" key="3">
    <source>
        <dbReference type="SMART" id="SM00477"/>
    </source>
</evidence>
<keyword evidence="5" id="KW-0378">Hydrolase</keyword>
<feature type="active site" description="Proton acceptor" evidence="1">
    <location>
        <position position="103"/>
    </location>
</feature>
<accession>A0A3S5CIY6</accession>
<dbReference type="AlphaFoldDB" id="A0A3S5CIY6"/>
<gene>
    <name evidence="5" type="ORF">ELQ92_12990</name>
</gene>
<comment type="caution">
    <text evidence="5">The sequence shown here is derived from an EMBL/GenBank/DDBJ whole genome shotgun (WGS) entry which is preliminary data.</text>
</comment>
<dbReference type="SUPFAM" id="SSF54060">
    <property type="entry name" value="His-Me finger endonucleases"/>
    <property type="match status" value="1"/>
</dbReference>
<feature type="domain" description="ENPP1-3/EXOG-like endonuclease/phosphodiesterase" evidence="3">
    <location>
        <begin position="42"/>
        <end position="267"/>
    </location>
</feature>
<dbReference type="EMBL" id="RZNC01000005">
    <property type="protein sequence ID" value="RWZ59181.1"/>
    <property type="molecule type" value="Genomic_DNA"/>
</dbReference>
<dbReference type="GO" id="GO:0003676">
    <property type="term" value="F:nucleic acid binding"/>
    <property type="evidence" value="ECO:0007669"/>
    <property type="project" value="InterPro"/>
</dbReference>
<reference evidence="5 6" key="1">
    <citation type="submission" date="2018-12" db="EMBL/GenBank/DDBJ databases">
        <authorList>
            <person name="Li F."/>
        </authorList>
    </citation>
    <scope>NUCLEOTIDE SEQUENCE [LARGE SCALE GENOMIC DNA]</scope>
    <source>
        <strain evidence="5 6">8H24J-4-2</strain>
    </source>
</reference>
<evidence type="ECO:0000256" key="2">
    <source>
        <dbReference type="PIRSR" id="PIRSR640255-2"/>
    </source>
</evidence>
<dbReference type="GO" id="GO:0016787">
    <property type="term" value="F:hydrolase activity"/>
    <property type="evidence" value="ECO:0007669"/>
    <property type="project" value="InterPro"/>
</dbReference>
<name>A0A3S5CIY6_9MICO</name>
<dbReference type="PANTHER" id="PTHR13966">
    <property type="entry name" value="ENDONUCLEASE RELATED"/>
    <property type="match status" value="1"/>
</dbReference>
<dbReference type="PANTHER" id="PTHR13966:SF5">
    <property type="entry name" value="ENDONUCLEASE G, MITOCHONDRIAL"/>
    <property type="match status" value="1"/>
</dbReference>
<dbReference type="GO" id="GO:0004519">
    <property type="term" value="F:endonuclease activity"/>
    <property type="evidence" value="ECO:0007669"/>
    <property type="project" value="UniProtKB-KW"/>
</dbReference>
<evidence type="ECO:0000259" key="4">
    <source>
        <dbReference type="SMART" id="SM00892"/>
    </source>
</evidence>
<dbReference type="InterPro" id="IPR020821">
    <property type="entry name" value="ENPP1-3/EXOG-like_nuc-like"/>
</dbReference>
<dbReference type="InterPro" id="IPR044929">
    <property type="entry name" value="DNA/RNA_non-sp_Endonuclease_sf"/>
</dbReference>
<evidence type="ECO:0000313" key="5">
    <source>
        <dbReference type="EMBL" id="RWZ59181.1"/>
    </source>
</evidence>
<evidence type="ECO:0000313" key="6">
    <source>
        <dbReference type="Proteomes" id="UP000288603"/>
    </source>
</evidence>
<keyword evidence="2" id="KW-0479">Metal-binding</keyword>
<dbReference type="InterPro" id="IPR040255">
    <property type="entry name" value="Non-specific_endonuclease"/>
</dbReference>
<dbReference type="RefSeq" id="WP_128499680.1">
    <property type="nucleotide sequence ID" value="NZ_RZNC01000005.1"/>
</dbReference>
<sequence>MTIPPSAATPPSLPLGYDEDFLAVPLPLPRARSVAEPRILPYTHFTVALDPDRRLAAVTGVNIDGARIVDVGRGDDWHLDDRIPAEEQTGPAVYARNDLDRGHLVRRRDPVWGEQAEAVAANIDTFCYTNAAPQAAEFNQGKELWVGLEDHVLAYAEATGLLLSVFTGPVLGPRDPLYRGTRIPLQFWKIAAWTTGDTDGGDGGDGGDALALHAAAFLLDQTPQLSEVDLAVLGSPPPLGPFRTFQVSVADVGEIADLDVSALADADVLQPLPAVPAHGARPSGRWRQLRTWTEITLRSVEPGS</sequence>
<dbReference type="Gene3D" id="3.40.570.10">
    <property type="entry name" value="Extracellular Endonuclease, subunit A"/>
    <property type="match status" value="1"/>
</dbReference>
<dbReference type="OrthoDB" id="104542at2"/>
<feature type="domain" description="DNA/RNA non-specific endonuclease/pyrophosphatase/phosphodiesterase" evidence="4">
    <location>
        <begin position="41"/>
        <end position="267"/>
    </location>
</feature>
<protein>
    <submittedName>
        <fullName evidence="5">DNA/RNA non-specific endonuclease</fullName>
    </submittedName>
</protein>
<keyword evidence="5" id="KW-0255">Endonuclease</keyword>
<keyword evidence="5" id="KW-0540">Nuclease</keyword>